<keyword evidence="2" id="KW-0808">Transferase</keyword>
<protein>
    <submittedName>
        <fullName evidence="5">PPK2 family polyphosphate--nucleotide phosphotransferase</fullName>
    </submittedName>
</protein>
<dbReference type="Gene3D" id="3.40.50.300">
    <property type="entry name" value="P-loop containing nucleotide triphosphate hydrolases"/>
    <property type="match status" value="1"/>
</dbReference>
<dbReference type="RefSeq" id="WP_338391609.1">
    <property type="nucleotide sequence ID" value="NZ_AP025314.1"/>
</dbReference>
<dbReference type="GO" id="GO:0006797">
    <property type="term" value="P:polyphosphate metabolic process"/>
    <property type="evidence" value="ECO:0007669"/>
    <property type="project" value="InterPro"/>
</dbReference>
<dbReference type="PIRSF" id="PIRSF028756">
    <property type="entry name" value="PPK2_prd"/>
    <property type="match status" value="1"/>
</dbReference>
<evidence type="ECO:0000313" key="6">
    <source>
        <dbReference type="Proteomes" id="UP001348817"/>
    </source>
</evidence>
<dbReference type="EMBL" id="AP025314">
    <property type="protein sequence ID" value="BDD10029.1"/>
    <property type="molecule type" value="Genomic_DNA"/>
</dbReference>
<dbReference type="InterPro" id="IPR016898">
    <property type="entry name" value="Polyphosphate_phosphotransfera"/>
</dbReference>
<evidence type="ECO:0000259" key="4">
    <source>
        <dbReference type="Pfam" id="PF03976"/>
    </source>
</evidence>
<dbReference type="KEGG" id="fax:FUAX_24610"/>
<dbReference type="SUPFAM" id="SSF52540">
    <property type="entry name" value="P-loop containing nucleoside triphosphate hydrolases"/>
    <property type="match status" value="1"/>
</dbReference>
<keyword evidence="6" id="KW-1185">Reference proteome</keyword>
<reference evidence="5 6" key="1">
    <citation type="submission" date="2021-12" db="EMBL/GenBank/DDBJ databases">
        <title>Genome sequencing of bacteria with rrn-lacking chromosome and rrn-plasmid.</title>
        <authorList>
            <person name="Anda M."/>
            <person name="Iwasaki W."/>
        </authorList>
    </citation>
    <scope>NUCLEOTIDE SEQUENCE [LARGE SCALE GENOMIC DNA]</scope>
    <source>
        <strain evidence="5 6">DSM 100852</strain>
    </source>
</reference>
<dbReference type="GO" id="GO:0008976">
    <property type="term" value="F:polyphosphate kinase activity"/>
    <property type="evidence" value="ECO:0007669"/>
    <property type="project" value="InterPro"/>
</dbReference>
<evidence type="ECO:0000256" key="3">
    <source>
        <dbReference type="ARBA" id="ARBA00022777"/>
    </source>
</evidence>
<dbReference type="Proteomes" id="UP001348817">
    <property type="component" value="Chromosome"/>
</dbReference>
<sequence length="302" mass="36258">MANDNFYYDRKFYVNGEKPIRLNDFPTDYTEKYKDEDDAEDRIADIIKQLNKLQYRLYAECKYSFLIILQATDAAGKDGVLRHVLRGINPQGCQVHSFKSPTHLELRHDWMWRHYRALPERGMIGIFNRSYYENVLVTKVHPEFILNENIPGIESTDRIDRVFWDNRYKDIRNFEEMLSRNGTVIMKLFLNMSKDEQARRFLSRIDEESKNWKISPADFAEREHWDDYRLAFEDMINNTSTPYAPWHVIPSDHKWFSRVLIAEILMEKMASLRFITPEVTDEMREKLKGIRKILEKELKKEK</sequence>
<gene>
    <name evidence="5" type="ORF">FUAX_24610</name>
</gene>
<evidence type="ECO:0000256" key="2">
    <source>
        <dbReference type="ARBA" id="ARBA00022679"/>
    </source>
</evidence>
<dbReference type="NCBIfam" id="TIGR03709">
    <property type="entry name" value="PPK2_rel_1"/>
    <property type="match status" value="1"/>
</dbReference>
<dbReference type="AlphaFoldDB" id="A0AAU9CU94"/>
<evidence type="ECO:0000256" key="1">
    <source>
        <dbReference type="ARBA" id="ARBA00009924"/>
    </source>
</evidence>
<dbReference type="Pfam" id="PF03976">
    <property type="entry name" value="PPK2"/>
    <property type="match status" value="1"/>
</dbReference>
<dbReference type="InterPro" id="IPR022300">
    <property type="entry name" value="PPK2-rel_1"/>
</dbReference>
<accession>A0AAU9CU94</accession>
<keyword evidence="3" id="KW-0418">Kinase</keyword>
<feature type="domain" description="Polyphosphate kinase-2-related" evidence="4">
    <location>
        <begin position="35"/>
        <end position="270"/>
    </location>
</feature>
<comment type="similarity">
    <text evidence="1">Belongs to the polyphosphate kinase 2 (PPK2) family. Class I subfamily.</text>
</comment>
<organism evidence="5 6">
    <name type="scientific">Fulvitalea axinellae</name>
    <dbReference type="NCBI Taxonomy" id="1182444"/>
    <lineage>
        <taxon>Bacteria</taxon>
        <taxon>Pseudomonadati</taxon>
        <taxon>Bacteroidota</taxon>
        <taxon>Cytophagia</taxon>
        <taxon>Cytophagales</taxon>
        <taxon>Persicobacteraceae</taxon>
        <taxon>Fulvitalea</taxon>
    </lineage>
</organism>
<dbReference type="PANTHER" id="PTHR34383:SF3">
    <property type="entry name" value="POLYPHOSPHATE:AMP PHOSPHOTRANSFERASE"/>
    <property type="match status" value="1"/>
</dbReference>
<proteinExistence type="inferred from homology"/>
<name>A0AAU9CU94_9BACT</name>
<dbReference type="InterPro" id="IPR022488">
    <property type="entry name" value="PPK2-related"/>
</dbReference>
<evidence type="ECO:0000313" key="5">
    <source>
        <dbReference type="EMBL" id="BDD10029.1"/>
    </source>
</evidence>
<dbReference type="InterPro" id="IPR027417">
    <property type="entry name" value="P-loop_NTPase"/>
</dbReference>
<dbReference type="PANTHER" id="PTHR34383">
    <property type="entry name" value="POLYPHOSPHATE:AMP PHOSPHOTRANSFERASE-RELATED"/>
    <property type="match status" value="1"/>
</dbReference>